<keyword evidence="6" id="KW-0675">Receptor</keyword>
<dbReference type="PROSITE" id="PS50262">
    <property type="entry name" value="G_PROTEIN_RECEP_F1_2"/>
    <property type="match status" value="1"/>
</dbReference>
<dbReference type="Gene3D" id="1.20.1070.10">
    <property type="entry name" value="Rhodopsin 7-helix transmembrane proteins"/>
    <property type="match status" value="1"/>
</dbReference>
<feature type="transmembrane region" description="Helical" evidence="8">
    <location>
        <begin position="127"/>
        <end position="147"/>
    </location>
</feature>
<dbReference type="Proteomes" id="UP000694865">
    <property type="component" value="Unplaced"/>
</dbReference>
<evidence type="ECO:0000256" key="6">
    <source>
        <dbReference type="ARBA" id="ARBA00023170"/>
    </source>
</evidence>
<evidence type="ECO:0000256" key="3">
    <source>
        <dbReference type="ARBA" id="ARBA00022989"/>
    </source>
</evidence>
<keyword evidence="3 8" id="KW-1133">Transmembrane helix</keyword>
<dbReference type="InterPro" id="IPR017452">
    <property type="entry name" value="GPCR_Rhodpsn_7TM"/>
</dbReference>
<proteinExistence type="predicted"/>
<feature type="transmembrane region" description="Helical" evidence="8">
    <location>
        <begin position="90"/>
        <end position="115"/>
    </location>
</feature>
<dbReference type="SUPFAM" id="SSF81321">
    <property type="entry name" value="Family A G protein-coupled receptor-like"/>
    <property type="match status" value="1"/>
</dbReference>
<dbReference type="InterPro" id="IPR000276">
    <property type="entry name" value="GPCR_Rhodpsn"/>
</dbReference>
<evidence type="ECO:0000313" key="11">
    <source>
        <dbReference type="RefSeq" id="XP_006818473.1"/>
    </source>
</evidence>
<reference evidence="11" key="1">
    <citation type="submission" date="2025-08" db="UniProtKB">
        <authorList>
            <consortium name="RefSeq"/>
        </authorList>
    </citation>
    <scope>IDENTIFICATION</scope>
    <source>
        <tissue evidence="11">Testes</tissue>
    </source>
</reference>
<keyword evidence="2 8" id="KW-0812">Transmembrane</keyword>
<dbReference type="GeneID" id="102809267"/>
<dbReference type="PRINTS" id="PR00237">
    <property type="entry name" value="GPCRRHODOPSN"/>
</dbReference>
<feature type="non-terminal residue" evidence="11">
    <location>
        <position position="169"/>
    </location>
</feature>
<accession>A0ABM0MEN2</accession>
<name>A0ABM0MEN2_SACKO</name>
<dbReference type="RefSeq" id="XP_006818473.1">
    <property type="nucleotide sequence ID" value="XM_006818410.1"/>
</dbReference>
<gene>
    <name evidence="11" type="primary">LOC102809267</name>
</gene>
<keyword evidence="5 8" id="KW-0472">Membrane</keyword>
<keyword evidence="4" id="KW-0297">G-protein coupled receptor</keyword>
<comment type="subcellular location">
    <subcellularLocation>
        <location evidence="1">Membrane</location>
        <topology evidence="1">Multi-pass membrane protein</topology>
    </subcellularLocation>
</comment>
<evidence type="ECO:0000256" key="8">
    <source>
        <dbReference type="SAM" id="Phobius"/>
    </source>
</evidence>
<dbReference type="PANTHER" id="PTHR45695">
    <property type="entry name" value="LEUCOKININ RECEPTOR-RELATED"/>
    <property type="match status" value="1"/>
</dbReference>
<keyword evidence="10" id="KW-1185">Reference proteome</keyword>
<evidence type="ECO:0000256" key="5">
    <source>
        <dbReference type="ARBA" id="ARBA00023136"/>
    </source>
</evidence>
<evidence type="ECO:0000313" key="10">
    <source>
        <dbReference type="Proteomes" id="UP000694865"/>
    </source>
</evidence>
<evidence type="ECO:0000256" key="1">
    <source>
        <dbReference type="ARBA" id="ARBA00004141"/>
    </source>
</evidence>
<evidence type="ECO:0000256" key="7">
    <source>
        <dbReference type="ARBA" id="ARBA00023224"/>
    </source>
</evidence>
<evidence type="ECO:0000256" key="2">
    <source>
        <dbReference type="ARBA" id="ARBA00022692"/>
    </source>
</evidence>
<evidence type="ECO:0000256" key="4">
    <source>
        <dbReference type="ARBA" id="ARBA00023040"/>
    </source>
</evidence>
<organism evidence="10 11">
    <name type="scientific">Saccoglossus kowalevskii</name>
    <name type="common">Acorn worm</name>
    <dbReference type="NCBI Taxonomy" id="10224"/>
    <lineage>
        <taxon>Eukaryota</taxon>
        <taxon>Metazoa</taxon>
        <taxon>Hemichordata</taxon>
        <taxon>Enteropneusta</taxon>
        <taxon>Harrimaniidae</taxon>
        <taxon>Saccoglossus</taxon>
    </lineage>
</organism>
<evidence type="ECO:0000259" key="9">
    <source>
        <dbReference type="PROSITE" id="PS50262"/>
    </source>
</evidence>
<dbReference type="Pfam" id="PF00001">
    <property type="entry name" value="7tm_1"/>
    <property type="match status" value="1"/>
</dbReference>
<keyword evidence="7" id="KW-0807">Transducer</keyword>
<dbReference type="PANTHER" id="PTHR45695:SF9">
    <property type="entry name" value="LEUCOKININ RECEPTOR"/>
    <property type="match status" value="1"/>
</dbReference>
<feature type="domain" description="G-protein coupled receptors family 1 profile" evidence="9">
    <location>
        <begin position="106"/>
        <end position="169"/>
    </location>
</feature>
<sequence>MTTTTDQVYLERLLERNPKLADHLRLMETTMDINDFCGGLTAFNITPLNNMNVTDIDDIPFYSYDCENLVKQMVDHFISSQYTHTKPSTIMLMILNFAVFVAAVIGNTLVIIVVARNAHMRNVTNYFLVNLAVADLLVAMFCVPFQLGYDIYTNWVYGTAMCKLTGFLQ</sequence>
<protein>
    <submittedName>
        <fullName evidence="11">Neuropeptide FF receptor 1-like</fullName>
    </submittedName>
</protein>